<evidence type="ECO:0000313" key="3">
    <source>
        <dbReference type="WBParaSite" id="HNAJ_0001220301-mRNA-1"/>
    </source>
</evidence>
<keyword evidence="2" id="KW-1185">Reference proteome</keyword>
<evidence type="ECO:0000313" key="2">
    <source>
        <dbReference type="Proteomes" id="UP000278807"/>
    </source>
</evidence>
<proteinExistence type="predicted"/>
<gene>
    <name evidence="1" type="ORF">HNAJ_LOCUS12192</name>
</gene>
<name>A0A0R3TWH0_RODNA</name>
<sequence length="177" mass="19942">MFALFTLDAEGQEVYGSRVVTTNRGQVGPLKFAMSAPPEGIVRYKKGDWDELFIDWLDDCLIRDEIVGRPCNFDKGLNLATIFLYEVYDYQYIEVTDGIYVYMVFFTDACQFPPPKSAHLTTDNTTLISDVTIKLNKGVNSFVTYKWGTNVSSVAITLDWMNSGISPEVNECQGKIS</sequence>
<reference evidence="3" key="1">
    <citation type="submission" date="2017-02" db="UniProtKB">
        <authorList>
            <consortium name="WormBaseParasite"/>
        </authorList>
    </citation>
    <scope>IDENTIFICATION</scope>
</reference>
<organism evidence="3">
    <name type="scientific">Rodentolepis nana</name>
    <name type="common">Dwarf tapeworm</name>
    <name type="synonym">Hymenolepis nana</name>
    <dbReference type="NCBI Taxonomy" id="102285"/>
    <lineage>
        <taxon>Eukaryota</taxon>
        <taxon>Metazoa</taxon>
        <taxon>Spiralia</taxon>
        <taxon>Lophotrochozoa</taxon>
        <taxon>Platyhelminthes</taxon>
        <taxon>Cestoda</taxon>
        <taxon>Eucestoda</taxon>
        <taxon>Cyclophyllidea</taxon>
        <taxon>Hymenolepididae</taxon>
        <taxon>Rodentolepis</taxon>
    </lineage>
</organism>
<protein>
    <submittedName>
        <fullName evidence="3">DUF5727 domain-containing protein</fullName>
    </submittedName>
</protein>
<reference evidence="1 2" key="2">
    <citation type="submission" date="2018-11" db="EMBL/GenBank/DDBJ databases">
        <authorList>
            <consortium name="Pathogen Informatics"/>
        </authorList>
    </citation>
    <scope>NUCLEOTIDE SEQUENCE [LARGE SCALE GENOMIC DNA]</scope>
</reference>
<evidence type="ECO:0000313" key="1">
    <source>
        <dbReference type="EMBL" id="VDO12412.1"/>
    </source>
</evidence>
<dbReference type="Proteomes" id="UP000278807">
    <property type="component" value="Unassembled WGS sequence"/>
</dbReference>
<dbReference type="AlphaFoldDB" id="A0A0R3TWH0"/>
<dbReference type="WBParaSite" id="HNAJ_0001220301-mRNA-1">
    <property type="protein sequence ID" value="HNAJ_0001220301-mRNA-1"/>
    <property type="gene ID" value="HNAJ_0001220301"/>
</dbReference>
<dbReference type="OrthoDB" id="10292162at2759"/>
<dbReference type="EMBL" id="UZAE01014098">
    <property type="protein sequence ID" value="VDO12412.1"/>
    <property type="molecule type" value="Genomic_DNA"/>
</dbReference>
<accession>A0A0R3TWH0</accession>